<name>A0A923E1I8_9SPHI</name>
<keyword evidence="3" id="KW-1185">Reference proteome</keyword>
<keyword evidence="1" id="KW-0732">Signal</keyword>
<dbReference type="EMBL" id="WNXD01000002">
    <property type="protein sequence ID" value="MBB2146358.1"/>
    <property type="molecule type" value="Genomic_DNA"/>
</dbReference>
<gene>
    <name evidence="2" type="ORF">GM921_12730</name>
</gene>
<evidence type="ECO:0000313" key="3">
    <source>
        <dbReference type="Proteomes" id="UP000601055"/>
    </source>
</evidence>
<accession>A0A923E1I8</accession>
<comment type="caution">
    <text evidence="2">The sequence shown here is derived from an EMBL/GenBank/DDBJ whole genome shotgun (WGS) entry which is preliminary data.</text>
</comment>
<feature type="signal peptide" evidence="1">
    <location>
        <begin position="1"/>
        <end position="19"/>
    </location>
</feature>
<reference evidence="2" key="1">
    <citation type="submission" date="2019-11" db="EMBL/GenBank/DDBJ databases">
        <title>Description of Pedobacter sp. LMG 31464T.</title>
        <authorList>
            <person name="Carlier A."/>
            <person name="Qi S."/>
            <person name="Vandamme P."/>
        </authorList>
    </citation>
    <scope>NUCLEOTIDE SEQUENCE</scope>
    <source>
        <strain evidence="2">LMG 31464</strain>
    </source>
</reference>
<sequence length="319" mass="34873">MKKLLIFFIALSSVFGTYAQNTQGKSDDLGRITLAAYVPEQIEKMPESARSILSNKLNQLISQNGIGGSTLNERFIITANIGVMSKDITGTAPTMMALSLDVTLYVGDGIEGTKFASTTISVKGVGENETKAYISALKNINGNNTSIQAFLESGKARILKYYNTRCDFIISDAQSLAAQGRYEEAFYKLSGIPEASSACYSKARAAIIPIYKKHIDKMCQVRLMEAKTAWAASQNYEGATKAGDILSQIDPNSSCYQDVKTFVGQISKSIKENDTREWNFIFKQQQADADVLKSAYTAAAAYANAQQPAAVIYNVKGWW</sequence>
<protein>
    <submittedName>
        <fullName evidence="2">Uncharacterized protein</fullName>
    </submittedName>
</protein>
<proteinExistence type="predicted"/>
<evidence type="ECO:0000256" key="1">
    <source>
        <dbReference type="SAM" id="SignalP"/>
    </source>
</evidence>
<dbReference type="RefSeq" id="WP_182923017.1">
    <property type="nucleotide sequence ID" value="NZ_WNXD01000002.1"/>
</dbReference>
<dbReference type="Proteomes" id="UP000601055">
    <property type="component" value="Unassembled WGS sequence"/>
</dbReference>
<dbReference type="AlphaFoldDB" id="A0A923E1I8"/>
<feature type="chain" id="PRO_5037035400" evidence="1">
    <location>
        <begin position="20"/>
        <end position="319"/>
    </location>
</feature>
<organism evidence="2 3">
    <name type="scientific">Pedobacter planticolens</name>
    <dbReference type="NCBI Taxonomy" id="2679964"/>
    <lineage>
        <taxon>Bacteria</taxon>
        <taxon>Pseudomonadati</taxon>
        <taxon>Bacteroidota</taxon>
        <taxon>Sphingobacteriia</taxon>
        <taxon>Sphingobacteriales</taxon>
        <taxon>Sphingobacteriaceae</taxon>
        <taxon>Pedobacter</taxon>
    </lineage>
</organism>
<evidence type="ECO:0000313" key="2">
    <source>
        <dbReference type="EMBL" id="MBB2146358.1"/>
    </source>
</evidence>